<reference evidence="2" key="1">
    <citation type="submission" date="2016-10" db="EMBL/GenBank/DDBJ databases">
        <authorList>
            <person name="Varghese N."/>
            <person name="Submissions S."/>
        </authorList>
    </citation>
    <scope>NUCLEOTIDE SEQUENCE [LARGE SCALE GENOMIC DNA]</scope>
    <source>
        <strain evidence="2">DSM 23515</strain>
    </source>
</reference>
<sequence length="118" mass="12821">MKEIKAFIKPKRVQKVIESLSESGFKSMTLSQGEGTGAFKAKGASPSLDFRVTDSPVVKLQLVCQNEEAQSAIDIILENAKTTEPGDGIIYLSDIEDAFRIKTGESLKRSGLKNDGNE</sequence>
<dbReference type="Proteomes" id="UP000199116">
    <property type="component" value="Unassembled WGS sequence"/>
</dbReference>
<dbReference type="InterPro" id="IPR015867">
    <property type="entry name" value="N-reg_PII/ATP_PRibTrfase_C"/>
</dbReference>
<keyword evidence="2" id="KW-1185">Reference proteome</keyword>
<proteinExistence type="predicted"/>
<protein>
    <submittedName>
        <fullName evidence="1">Nitrogen regulatory protein P-II family</fullName>
    </submittedName>
</protein>
<dbReference type="PANTHER" id="PTHR30115">
    <property type="entry name" value="NITROGEN REGULATORY PROTEIN P-II"/>
    <property type="match status" value="1"/>
</dbReference>
<dbReference type="GO" id="GO:0005524">
    <property type="term" value="F:ATP binding"/>
    <property type="evidence" value="ECO:0007669"/>
    <property type="project" value="TreeGrafter"/>
</dbReference>
<dbReference type="PANTHER" id="PTHR30115:SF11">
    <property type="entry name" value="NITROGEN REGULATORY PROTEIN P-II HOMOLOG"/>
    <property type="match status" value="1"/>
</dbReference>
<dbReference type="InterPro" id="IPR011322">
    <property type="entry name" value="N-reg_PII-like_a/b"/>
</dbReference>
<dbReference type="AlphaFoldDB" id="A0A1I2KI10"/>
<dbReference type="GO" id="GO:0005829">
    <property type="term" value="C:cytosol"/>
    <property type="evidence" value="ECO:0007669"/>
    <property type="project" value="TreeGrafter"/>
</dbReference>
<dbReference type="EMBL" id="FOOH01000003">
    <property type="protein sequence ID" value="SFF66672.1"/>
    <property type="molecule type" value="Genomic_DNA"/>
</dbReference>
<dbReference type="Pfam" id="PF00543">
    <property type="entry name" value="P-II"/>
    <property type="match status" value="1"/>
</dbReference>
<dbReference type="RefSeq" id="WP_093302952.1">
    <property type="nucleotide sequence ID" value="NZ_FOOH01000003.1"/>
</dbReference>
<dbReference type="InterPro" id="IPR002187">
    <property type="entry name" value="N-reg_PII"/>
</dbReference>
<dbReference type="GO" id="GO:0006808">
    <property type="term" value="P:regulation of nitrogen utilization"/>
    <property type="evidence" value="ECO:0007669"/>
    <property type="project" value="InterPro"/>
</dbReference>
<name>A0A1I2KI10_9FLAO</name>
<accession>A0A1I2KI10</accession>
<dbReference type="SUPFAM" id="SSF54913">
    <property type="entry name" value="GlnB-like"/>
    <property type="match status" value="1"/>
</dbReference>
<dbReference type="GO" id="GO:0030234">
    <property type="term" value="F:enzyme regulator activity"/>
    <property type="evidence" value="ECO:0007669"/>
    <property type="project" value="InterPro"/>
</dbReference>
<dbReference type="Gene3D" id="3.30.70.120">
    <property type="match status" value="1"/>
</dbReference>
<evidence type="ECO:0000313" key="2">
    <source>
        <dbReference type="Proteomes" id="UP000199116"/>
    </source>
</evidence>
<dbReference type="PROSITE" id="PS51343">
    <property type="entry name" value="PII_GLNB_DOM"/>
    <property type="match status" value="1"/>
</dbReference>
<organism evidence="1 2">
    <name type="scientific">Salegentibacter agarivorans</name>
    <dbReference type="NCBI Taxonomy" id="345907"/>
    <lineage>
        <taxon>Bacteria</taxon>
        <taxon>Pseudomonadati</taxon>
        <taxon>Bacteroidota</taxon>
        <taxon>Flavobacteriia</taxon>
        <taxon>Flavobacteriales</taxon>
        <taxon>Flavobacteriaceae</taxon>
        <taxon>Salegentibacter</taxon>
    </lineage>
</organism>
<dbReference type="PRINTS" id="PR00340">
    <property type="entry name" value="PIIGLNB"/>
</dbReference>
<dbReference type="SMART" id="SM00938">
    <property type="entry name" value="P-II"/>
    <property type="match status" value="1"/>
</dbReference>
<gene>
    <name evidence="1" type="ORF">SAMN04488033_103194</name>
</gene>
<evidence type="ECO:0000313" key="1">
    <source>
        <dbReference type="EMBL" id="SFF66672.1"/>
    </source>
</evidence>